<keyword evidence="4" id="KW-0411">Iron-sulfur</keyword>
<comment type="caution">
    <text evidence="5">The sequence shown here is derived from an EMBL/GenBank/DDBJ whole genome shotgun (WGS) entry which is preliminary data.</text>
</comment>
<keyword evidence="2" id="KW-0479">Metal-binding</keyword>
<dbReference type="InterPro" id="IPR023170">
    <property type="entry name" value="HhH_base_excis_C"/>
</dbReference>
<evidence type="ECO:0000256" key="4">
    <source>
        <dbReference type="ARBA" id="ARBA00023014"/>
    </source>
</evidence>
<protein>
    <recommendedName>
        <fullName evidence="7">Endonuclease III</fullName>
    </recommendedName>
</protein>
<name>A0ABV7M929_9PROT</name>
<dbReference type="RefSeq" id="WP_189571957.1">
    <property type="nucleotide sequence ID" value="NZ_BMXU01000001.1"/>
</dbReference>
<evidence type="ECO:0000256" key="2">
    <source>
        <dbReference type="ARBA" id="ARBA00022723"/>
    </source>
</evidence>
<evidence type="ECO:0000256" key="3">
    <source>
        <dbReference type="ARBA" id="ARBA00023004"/>
    </source>
</evidence>
<reference evidence="6" key="1">
    <citation type="journal article" date="2019" name="Int. J. Syst. Evol. Microbiol.">
        <title>The Global Catalogue of Microorganisms (GCM) 10K type strain sequencing project: providing services to taxonomists for standard genome sequencing and annotation.</title>
        <authorList>
            <consortium name="The Broad Institute Genomics Platform"/>
            <consortium name="The Broad Institute Genome Sequencing Center for Infectious Disease"/>
            <person name="Wu L."/>
            <person name="Ma J."/>
        </authorList>
    </citation>
    <scope>NUCLEOTIDE SEQUENCE [LARGE SCALE GENOMIC DNA]</scope>
    <source>
        <strain evidence="6">KCTC 22245</strain>
    </source>
</reference>
<organism evidence="5 6">
    <name type="scientific">Parvularcula lutaonensis</name>
    <dbReference type="NCBI Taxonomy" id="491923"/>
    <lineage>
        <taxon>Bacteria</taxon>
        <taxon>Pseudomonadati</taxon>
        <taxon>Pseudomonadota</taxon>
        <taxon>Alphaproteobacteria</taxon>
        <taxon>Parvularculales</taxon>
        <taxon>Parvularculaceae</taxon>
        <taxon>Parvularcula</taxon>
    </lineage>
</organism>
<dbReference type="SUPFAM" id="SSF48150">
    <property type="entry name" value="DNA-glycosylase"/>
    <property type="match status" value="1"/>
</dbReference>
<dbReference type="Gene3D" id="1.10.1670.10">
    <property type="entry name" value="Helix-hairpin-Helix base-excision DNA repair enzymes (C-terminal)"/>
    <property type="match status" value="1"/>
</dbReference>
<dbReference type="EMBL" id="JBHRVA010000002">
    <property type="protein sequence ID" value="MFC3301275.1"/>
    <property type="molecule type" value="Genomic_DNA"/>
</dbReference>
<dbReference type="InterPro" id="IPR011257">
    <property type="entry name" value="DNA_glycosylase"/>
</dbReference>
<evidence type="ECO:0000256" key="1">
    <source>
        <dbReference type="ARBA" id="ARBA00022485"/>
    </source>
</evidence>
<keyword evidence="1" id="KW-0004">4Fe-4S</keyword>
<keyword evidence="3" id="KW-0408">Iron</keyword>
<evidence type="ECO:0008006" key="7">
    <source>
        <dbReference type="Google" id="ProtNLM"/>
    </source>
</evidence>
<proteinExistence type="predicted"/>
<gene>
    <name evidence="5" type="ORF">ACFONP_00835</name>
</gene>
<accession>A0ABV7M929</accession>
<evidence type="ECO:0000313" key="5">
    <source>
        <dbReference type="EMBL" id="MFC3301275.1"/>
    </source>
</evidence>
<sequence>MQAPLTFAVDNRLPEILERVLQLLPKQRPVADTNPLDQLLYGVVAQGLSSAGATACFRRVKERFPSFVSLRDAEPETLRSLMVGVPSAALKAAAIPDILRLIEEAFGSLSLEPLSRLDQELALRFLTRLPRVTEEIAVSVLRFTGTDRLVLHIDRDVARPLRRLGLAEPGAPLSALPRQLIERSPVAWRSEDFAALSRGLTRVADRFCHQGRPDCSSCPLASLCPAAEKTEGKVVTFPFGKRKASLA</sequence>
<dbReference type="Gene3D" id="1.10.340.30">
    <property type="entry name" value="Hypothetical protein, domain 2"/>
    <property type="match status" value="1"/>
</dbReference>
<evidence type="ECO:0000313" key="6">
    <source>
        <dbReference type="Proteomes" id="UP001595607"/>
    </source>
</evidence>
<dbReference type="PANTHER" id="PTHR10359">
    <property type="entry name" value="A/G-SPECIFIC ADENINE GLYCOSYLASE/ENDONUCLEASE III"/>
    <property type="match status" value="1"/>
</dbReference>
<keyword evidence="6" id="KW-1185">Reference proteome</keyword>
<dbReference type="Proteomes" id="UP001595607">
    <property type="component" value="Unassembled WGS sequence"/>
</dbReference>